<dbReference type="InterPro" id="IPR018767">
    <property type="entry name" value="Brl1/Brr6_dom"/>
</dbReference>
<feature type="compositionally biased region" description="Polar residues" evidence="9">
    <location>
        <begin position="93"/>
        <end position="110"/>
    </location>
</feature>
<keyword evidence="6 8" id="KW-0256">Endoplasmic reticulum</keyword>
<feature type="region of interest" description="Disordered" evidence="9">
    <location>
        <begin position="92"/>
        <end position="166"/>
    </location>
</feature>
<evidence type="ECO:0000256" key="5">
    <source>
        <dbReference type="ARBA" id="ARBA00022801"/>
    </source>
</evidence>
<feature type="active site" evidence="8">
    <location>
        <position position="463"/>
    </location>
</feature>
<keyword evidence="2 8" id="KW-0813">Transport</keyword>
<dbReference type="PANTHER" id="PTHR10803:SF3">
    <property type="entry name" value="ATPASE GET3"/>
    <property type="match status" value="1"/>
</dbReference>
<feature type="binding site" evidence="8">
    <location>
        <position position="637"/>
    </location>
    <ligand>
        <name>ATP</name>
        <dbReference type="ChEBI" id="CHEBI:30616"/>
    </ligand>
</feature>
<evidence type="ECO:0000256" key="2">
    <source>
        <dbReference type="ARBA" id="ARBA00022448"/>
    </source>
</evidence>
<dbReference type="InterPro" id="IPR025723">
    <property type="entry name" value="ArsA/GET3_ATPase-like"/>
</dbReference>
<evidence type="ECO:0000259" key="11">
    <source>
        <dbReference type="SMART" id="SM01042"/>
    </source>
</evidence>
<feature type="binding site" evidence="8">
    <location>
        <begin position="434"/>
        <end position="441"/>
    </location>
    <ligand>
        <name>ATP</name>
        <dbReference type="ChEBI" id="CHEBI:30616"/>
    </ligand>
</feature>
<evidence type="ECO:0000256" key="4">
    <source>
        <dbReference type="ARBA" id="ARBA00022741"/>
    </source>
</evidence>
<evidence type="ECO:0000313" key="12">
    <source>
        <dbReference type="EMBL" id="CUA73761.1"/>
    </source>
</evidence>
<dbReference type="FunFam" id="3.40.50.300:FF:000235">
    <property type="entry name" value="ATPase ASNA1"/>
    <property type="match status" value="1"/>
</dbReference>
<dbReference type="EMBL" id="CYGV01001400">
    <property type="protein sequence ID" value="CUA73761.1"/>
    <property type="molecule type" value="Genomic_DNA"/>
</dbReference>
<keyword evidence="7 8" id="KW-0067">ATP-binding</keyword>
<keyword evidence="5 8" id="KW-0378">Hydrolase</keyword>
<evidence type="ECO:0000256" key="10">
    <source>
        <dbReference type="SAM" id="Phobius"/>
    </source>
</evidence>
<dbReference type="AlphaFoldDB" id="A0A0K6G5J0"/>
<reference evidence="12 13" key="1">
    <citation type="submission" date="2015-07" db="EMBL/GenBank/DDBJ databases">
        <authorList>
            <person name="Noorani M."/>
        </authorList>
    </citation>
    <scope>NUCLEOTIDE SEQUENCE [LARGE SCALE GENOMIC DNA]</scope>
    <source>
        <strain evidence="12">BBA 69670</strain>
    </source>
</reference>
<dbReference type="GO" id="GO:0043529">
    <property type="term" value="C:GET complex"/>
    <property type="evidence" value="ECO:0007669"/>
    <property type="project" value="TreeGrafter"/>
</dbReference>
<dbReference type="PANTHER" id="PTHR10803">
    <property type="entry name" value="ARSENICAL PUMP-DRIVING ATPASE ARSENITE-TRANSLOCATING ATPASE"/>
    <property type="match status" value="1"/>
</dbReference>
<evidence type="ECO:0000256" key="8">
    <source>
        <dbReference type="HAMAP-Rule" id="MF_03112"/>
    </source>
</evidence>
<feature type="compositionally biased region" description="Basic and acidic residues" evidence="9">
    <location>
        <begin position="1"/>
        <end position="13"/>
    </location>
</feature>
<keyword evidence="10" id="KW-0812">Transmembrane</keyword>
<keyword evidence="13" id="KW-1185">Reference proteome</keyword>
<feature type="binding site" evidence="8">
    <location>
        <position position="675"/>
    </location>
    <ligand>
        <name>Zn(2+)</name>
        <dbReference type="ChEBI" id="CHEBI:29105"/>
        <note>ligand shared between dimeric partners</note>
    </ligand>
</feature>
<evidence type="ECO:0000256" key="6">
    <source>
        <dbReference type="ARBA" id="ARBA00022824"/>
    </source>
</evidence>
<dbReference type="InterPro" id="IPR027542">
    <property type="entry name" value="ATPase_ArsA/GET3_euk"/>
</dbReference>
<dbReference type="HAMAP" id="MF_03112">
    <property type="entry name" value="Asna1_Get3"/>
    <property type="match status" value="1"/>
</dbReference>
<dbReference type="Proteomes" id="UP000044841">
    <property type="component" value="Unassembled WGS sequence"/>
</dbReference>
<dbReference type="GO" id="GO:0005524">
    <property type="term" value="F:ATP binding"/>
    <property type="evidence" value="ECO:0007669"/>
    <property type="project" value="UniProtKB-UniRule"/>
</dbReference>
<dbReference type="Pfam" id="PF02374">
    <property type="entry name" value="ArsA_ATPase"/>
    <property type="match status" value="1"/>
</dbReference>
<dbReference type="SUPFAM" id="SSF52540">
    <property type="entry name" value="P-loop containing nucleoside triphosphate hydrolases"/>
    <property type="match status" value="1"/>
</dbReference>
<dbReference type="SMART" id="SM01042">
    <property type="entry name" value="Brr6_like_C_C"/>
    <property type="match status" value="1"/>
</dbReference>
<dbReference type="GO" id="GO:0016887">
    <property type="term" value="F:ATP hydrolysis activity"/>
    <property type="evidence" value="ECO:0007669"/>
    <property type="project" value="InterPro"/>
</dbReference>
<sequence length="733" mass="80945">MPRPFERRSKEAPMDYTYDSADRNVYAPGSPFVTSAASSSRTPSIPFPTPQHQHSRPTFAGGFAGAAPTGNWNSNSNAMPQPEIADVTMESIDLSSSPTKIKSAPSSPQKAQIGDYGSESDESVLAPLPLVPSRKQSNQVRRRPRRAMSAPVNEDSESGESVEGRYDGPRTLSNHYTMHVNAPGPAVQVTSPYAPHILLGYVRVIFNTALVLGFLYILLVIVVTVRRDIEDKVSAYTGENAAEIQQCSSQYLLNKCDEETIVPHMKQFCDEWEKCMQRDASVVGRARVAAETLAEVVNGFVEPISWKTLGFSISTLAFLVLFINVSASLMRPAPPPPQLEYQPPPYPYHAPYAVMPPEWGSIGWNEGQADPGPKMIRASSEVPGRERRSVSVRSSFHHTPSLRITMAEDFETLPPTLQNVLDQKTLKWIFCGGKGGVGKTTTSCSLAIQLAAVRQSVLLISTDPAHNLSDAFGQKFSKEATKVNGFDNLFAMELDPTSSIQEMIEQSDNQGAMGSMMQDLAFAIPGVDEAMGFAEIMKHVKSMEYSVIVFDTAPTGHTLRFLSFPSVLEKALGKISTLSGRFGPMLQQMSAMMGGSGAGQQEDMFAKLDGMRAIITEVNQQFKDPEKTTFVCVCISEFLSLYETERLVQELTTYGIDTHNIVVNQLLFPKKTSDCEHCNVRYNMQQKYLAEAHELYDEFFHIITLPLLTEEVRGPEKLKSFSKMLVEPYVPVQ</sequence>
<dbReference type="GO" id="GO:0055088">
    <property type="term" value="P:lipid homeostasis"/>
    <property type="evidence" value="ECO:0007669"/>
    <property type="project" value="InterPro"/>
</dbReference>
<evidence type="ECO:0000256" key="7">
    <source>
        <dbReference type="ARBA" id="ARBA00022840"/>
    </source>
</evidence>
<evidence type="ECO:0000313" key="13">
    <source>
        <dbReference type="Proteomes" id="UP000044841"/>
    </source>
</evidence>
<dbReference type="GO" id="GO:0071816">
    <property type="term" value="P:tail-anchored membrane protein insertion into ER membrane"/>
    <property type="evidence" value="ECO:0007669"/>
    <property type="project" value="TreeGrafter"/>
</dbReference>
<keyword evidence="8" id="KW-0862">Zinc</keyword>
<feature type="binding site" evidence="8">
    <location>
        <position position="678"/>
    </location>
    <ligand>
        <name>Zn(2+)</name>
        <dbReference type="ChEBI" id="CHEBI:29105"/>
        <note>ligand shared between dimeric partners</note>
    </ligand>
</feature>
<dbReference type="Gene3D" id="3.40.50.300">
    <property type="entry name" value="P-loop containing nucleotide triphosphate hydrolases"/>
    <property type="match status" value="1"/>
</dbReference>
<organism evidence="12 13">
    <name type="scientific">Rhizoctonia solani</name>
    <dbReference type="NCBI Taxonomy" id="456999"/>
    <lineage>
        <taxon>Eukaryota</taxon>
        <taxon>Fungi</taxon>
        <taxon>Dikarya</taxon>
        <taxon>Basidiomycota</taxon>
        <taxon>Agaricomycotina</taxon>
        <taxon>Agaricomycetes</taxon>
        <taxon>Cantharellales</taxon>
        <taxon>Ceratobasidiaceae</taxon>
        <taxon>Rhizoctonia</taxon>
    </lineage>
</organism>
<keyword evidence="3 8" id="KW-0963">Cytoplasm</keyword>
<accession>A0A0K6G5J0</accession>
<feature type="binding site" evidence="8">
    <location>
        <position position="664"/>
    </location>
    <ligand>
        <name>ATP</name>
        <dbReference type="ChEBI" id="CHEBI:30616"/>
    </ligand>
</feature>
<dbReference type="NCBIfam" id="TIGR00345">
    <property type="entry name" value="GET3_arsA_TRC40"/>
    <property type="match status" value="1"/>
</dbReference>
<dbReference type="Pfam" id="PF10104">
    <property type="entry name" value="Brr6_like_C_C"/>
    <property type="match status" value="1"/>
</dbReference>
<dbReference type="InterPro" id="IPR027417">
    <property type="entry name" value="P-loop_NTPase"/>
</dbReference>
<feature type="compositionally biased region" description="Polar residues" evidence="9">
    <location>
        <begin position="32"/>
        <end position="43"/>
    </location>
</feature>
<feature type="transmembrane region" description="Helical" evidence="10">
    <location>
        <begin position="309"/>
        <end position="330"/>
    </location>
</feature>
<feature type="region of interest" description="Disordered" evidence="9">
    <location>
        <begin position="1"/>
        <end position="80"/>
    </location>
</feature>
<keyword evidence="10" id="KW-1133">Transmembrane helix</keyword>
<comment type="similarity">
    <text evidence="1 8">Belongs to the arsA ATPase family.</text>
</comment>
<feature type="transmembrane region" description="Helical" evidence="10">
    <location>
        <begin position="204"/>
        <end position="225"/>
    </location>
</feature>
<feature type="domain" description="Brl1/Brr6" evidence="11">
    <location>
        <begin position="198"/>
        <end position="331"/>
    </location>
</feature>
<comment type="function">
    <text evidence="8">ATPase required for the post-translational delivery of tail-anchored (TA) proteins to the endoplasmic reticulum. Recognizes and selectively binds the transmembrane domain of TA proteins in the cytosol. This complex then targets to the endoplasmic reticulum by membrane-bound receptors, where the tail-anchored protein is released for insertion. This process is regulated by ATP binding and hydrolysis. ATP binding drives the homodimer towards the closed dimer state, facilitating recognition of newly synthesized TA membrane proteins. ATP hydrolysis is required for insertion. Subsequently, the homodimer reverts towards the open dimer state, lowering its affinity for the membrane-bound receptor, and returning it to the cytosol to initiate a new round of targeting.</text>
</comment>
<comment type="subunit">
    <text evidence="8">Homodimer.</text>
</comment>
<gene>
    <name evidence="12" type="ORF">RSOLAG22IIIB_01278</name>
</gene>
<dbReference type="CDD" id="cd02035">
    <property type="entry name" value="ArsA"/>
    <property type="match status" value="1"/>
</dbReference>
<dbReference type="GO" id="GO:0031965">
    <property type="term" value="C:nuclear membrane"/>
    <property type="evidence" value="ECO:0007669"/>
    <property type="project" value="InterPro"/>
</dbReference>
<proteinExistence type="inferred from homology"/>
<feature type="compositionally biased region" description="Low complexity" evidence="9">
    <location>
        <begin position="57"/>
        <end position="70"/>
    </location>
</feature>
<keyword evidence="4 8" id="KW-0547">Nucleotide-binding</keyword>
<comment type="subcellular location">
    <subcellularLocation>
        <location evidence="8">Cytoplasm</location>
    </subcellularLocation>
    <subcellularLocation>
        <location evidence="8">Endoplasmic reticulum</location>
    </subcellularLocation>
</comment>
<name>A0A0K6G5J0_9AGAM</name>
<evidence type="ECO:0000256" key="9">
    <source>
        <dbReference type="SAM" id="MobiDB-lite"/>
    </source>
</evidence>
<dbReference type="GO" id="GO:0046872">
    <property type="term" value="F:metal ion binding"/>
    <property type="evidence" value="ECO:0007669"/>
    <property type="project" value="UniProtKB-KW"/>
</dbReference>
<keyword evidence="8" id="KW-0479">Metal-binding</keyword>
<evidence type="ECO:0000256" key="3">
    <source>
        <dbReference type="ARBA" id="ARBA00022490"/>
    </source>
</evidence>
<protein>
    <submittedName>
        <fullName evidence="12">Arsenite-transporting ATPase</fullName>
    </submittedName>
</protein>
<evidence type="ECO:0000256" key="1">
    <source>
        <dbReference type="ARBA" id="ARBA00011040"/>
    </source>
</evidence>
<keyword evidence="10" id="KW-0472">Membrane</keyword>
<dbReference type="InterPro" id="IPR016300">
    <property type="entry name" value="ATPase_ArsA/GET3"/>
</dbReference>